<name>A0A7Y9JZ69_9CELL</name>
<reference evidence="3 6" key="2">
    <citation type="submission" date="2021-01" db="EMBL/GenBank/DDBJ databases">
        <title>Whole genome shotgun sequence of Cellulomonas oligotrophica NBRC 109435.</title>
        <authorList>
            <person name="Komaki H."/>
            <person name="Tamura T."/>
        </authorList>
    </citation>
    <scope>NUCLEOTIDE SEQUENCE [LARGE SCALE GENOMIC DNA]</scope>
    <source>
        <strain evidence="3 6">NBRC 109435</strain>
    </source>
</reference>
<gene>
    <name evidence="4" type="ORF">BKA21_003106</name>
    <name evidence="3" type="ORF">Col01nite_25930</name>
</gene>
<dbReference type="RefSeq" id="WP_140459873.1">
    <property type="nucleotide sequence ID" value="NZ_BAABFI010000012.1"/>
</dbReference>
<proteinExistence type="predicted"/>
<keyword evidence="1" id="KW-0805">Transcription regulation</keyword>
<dbReference type="AlphaFoldDB" id="A0A7Y9JZ69"/>
<dbReference type="EMBL" id="BONN01000007">
    <property type="protein sequence ID" value="GIG33434.1"/>
    <property type="molecule type" value="Genomic_DNA"/>
</dbReference>
<organism evidence="4 5">
    <name type="scientific">Cellulomonas oligotrophica</name>
    <dbReference type="NCBI Taxonomy" id="931536"/>
    <lineage>
        <taxon>Bacteria</taxon>
        <taxon>Bacillati</taxon>
        <taxon>Actinomycetota</taxon>
        <taxon>Actinomycetes</taxon>
        <taxon>Micrococcales</taxon>
        <taxon>Cellulomonadaceae</taxon>
        <taxon>Cellulomonas</taxon>
    </lineage>
</organism>
<sequence>MTHLGSWISALVDGQLDPAATERAFAHVAVCRQCADELEAARAARRALAGADPVQPTEDLTARLLSLGGSCRPVPPPTARDPFAVPLAGHHVRAHALPRVAGTLRGDVVSRRSPVRLVAGSVAGVGAVAAMLFVLGARPVVQPTTSPALALGLLAEADRTAEPGQALTQTAVSRLSAQGWALPTGLPRGWDVSAVRWTGDDAEVLEVDLVGPGGTVVVTEQQGVLDASALAGVPVETVGGRDVHVLSYEPWQGVWQADGTVVQVVSTAGEDEVAAVVAAFGTGEYDDTVPGRIGRGWQTVTGAWGDR</sequence>
<dbReference type="InterPro" id="IPR041916">
    <property type="entry name" value="Anti_sigma_zinc_sf"/>
</dbReference>
<protein>
    <recommendedName>
        <fullName evidence="7">Zinc-finger domain-containing protein</fullName>
    </recommendedName>
</protein>
<evidence type="ECO:0000256" key="1">
    <source>
        <dbReference type="ARBA" id="ARBA00023015"/>
    </source>
</evidence>
<accession>A0A7Y9JZ69</accession>
<keyword evidence="6" id="KW-1185">Reference proteome</keyword>
<reference evidence="4 5" key="1">
    <citation type="submission" date="2020-07" db="EMBL/GenBank/DDBJ databases">
        <title>Sequencing the genomes of 1000 actinobacteria strains.</title>
        <authorList>
            <person name="Klenk H.-P."/>
        </authorList>
    </citation>
    <scope>NUCLEOTIDE SEQUENCE [LARGE SCALE GENOMIC DNA]</scope>
    <source>
        <strain evidence="4 5">DSM 24482</strain>
    </source>
</reference>
<evidence type="ECO:0000256" key="2">
    <source>
        <dbReference type="ARBA" id="ARBA00023163"/>
    </source>
</evidence>
<keyword evidence="2" id="KW-0804">Transcription</keyword>
<dbReference type="EMBL" id="JACCBK010000001">
    <property type="protein sequence ID" value="NYD87557.1"/>
    <property type="molecule type" value="Genomic_DNA"/>
</dbReference>
<evidence type="ECO:0000313" key="3">
    <source>
        <dbReference type="EMBL" id="GIG33434.1"/>
    </source>
</evidence>
<dbReference type="Proteomes" id="UP000577956">
    <property type="component" value="Unassembled WGS sequence"/>
</dbReference>
<evidence type="ECO:0000313" key="4">
    <source>
        <dbReference type="EMBL" id="NYD87557.1"/>
    </source>
</evidence>
<dbReference type="Gene3D" id="1.10.10.1320">
    <property type="entry name" value="Anti-sigma factor, zinc-finger domain"/>
    <property type="match status" value="1"/>
</dbReference>
<evidence type="ECO:0000313" key="5">
    <source>
        <dbReference type="Proteomes" id="UP000577956"/>
    </source>
</evidence>
<evidence type="ECO:0000313" key="6">
    <source>
        <dbReference type="Proteomes" id="UP000618382"/>
    </source>
</evidence>
<comment type="caution">
    <text evidence="4">The sequence shown here is derived from an EMBL/GenBank/DDBJ whole genome shotgun (WGS) entry which is preliminary data.</text>
</comment>
<dbReference type="Proteomes" id="UP000618382">
    <property type="component" value="Unassembled WGS sequence"/>
</dbReference>
<evidence type="ECO:0008006" key="7">
    <source>
        <dbReference type="Google" id="ProtNLM"/>
    </source>
</evidence>